<evidence type="ECO:0000256" key="4">
    <source>
        <dbReference type="ARBA" id="ARBA00022553"/>
    </source>
</evidence>
<feature type="domain" description="Histidine kinase" evidence="12">
    <location>
        <begin position="232"/>
        <end position="482"/>
    </location>
</feature>
<gene>
    <name evidence="16" type="ORF">H1W37_12845</name>
</gene>
<feature type="domain" description="HPt" evidence="15">
    <location>
        <begin position="1"/>
        <end position="100"/>
    </location>
</feature>
<dbReference type="Pfam" id="PF01584">
    <property type="entry name" value="CheW"/>
    <property type="match status" value="2"/>
</dbReference>
<feature type="modified residue" description="4-aspartylphosphate" evidence="10">
    <location>
        <position position="846"/>
    </location>
</feature>
<evidence type="ECO:0000313" key="16">
    <source>
        <dbReference type="EMBL" id="MBA4612548.1"/>
    </source>
</evidence>
<feature type="modified residue" description="Phosphohistidine" evidence="9">
    <location>
        <position position="44"/>
    </location>
</feature>
<evidence type="ECO:0000256" key="1">
    <source>
        <dbReference type="ARBA" id="ARBA00000085"/>
    </source>
</evidence>
<dbReference type="EMBL" id="JACEON010000011">
    <property type="protein sequence ID" value="MBA4612548.1"/>
    <property type="molecule type" value="Genomic_DNA"/>
</dbReference>
<evidence type="ECO:0000259" key="14">
    <source>
        <dbReference type="PROSITE" id="PS50851"/>
    </source>
</evidence>
<evidence type="ECO:0000256" key="9">
    <source>
        <dbReference type="PROSITE-ProRule" id="PRU00110"/>
    </source>
</evidence>
<evidence type="ECO:0000256" key="10">
    <source>
        <dbReference type="PROSITE-ProRule" id="PRU00169"/>
    </source>
</evidence>
<dbReference type="Gene3D" id="1.10.287.560">
    <property type="entry name" value="Histidine kinase CheA-like, homodimeric domain"/>
    <property type="match status" value="1"/>
</dbReference>
<dbReference type="CDD" id="cd00731">
    <property type="entry name" value="CheA_reg"/>
    <property type="match status" value="1"/>
</dbReference>
<dbReference type="InterPro" id="IPR003594">
    <property type="entry name" value="HATPase_dom"/>
</dbReference>
<name>A0A838XVA5_9HYPH</name>
<evidence type="ECO:0000256" key="2">
    <source>
        <dbReference type="ARBA" id="ARBA00012438"/>
    </source>
</evidence>
<evidence type="ECO:0000259" key="12">
    <source>
        <dbReference type="PROSITE" id="PS50109"/>
    </source>
</evidence>
<dbReference type="PROSITE" id="PS50109">
    <property type="entry name" value="HIS_KIN"/>
    <property type="match status" value="1"/>
</dbReference>
<evidence type="ECO:0000256" key="11">
    <source>
        <dbReference type="SAM" id="MobiDB-lite"/>
    </source>
</evidence>
<dbReference type="PROSITE" id="PS50110">
    <property type="entry name" value="RESPONSE_REGULATORY"/>
    <property type="match status" value="1"/>
</dbReference>
<protein>
    <recommendedName>
        <fullName evidence="3">Chemotaxis protein CheA</fullName>
        <ecNumber evidence="2">2.7.13.3</ecNumber>
    </recommendedName>
</protein>
<dbReference type="AlphaFoldDB" id="A0A838XVA5"/>
<evidence type="ECO:0000256" key="3">
    <source>
        <dbReference type="ARBA" id="ARBA00021495"/>
    </source>
</evidence>
<dbReference type="SUPFAM" id="SSF50341">
    <property type="entry name" value="CheW-like"/>
    <property type="match status" value="2"/>
</dbReference>
<dbReference type="InterPro" id="IPR036097">
    <property type="entry name" value="HisK_dim/P_sf"/>
</dbReference>
<dbReference type="SUPFAM" id="SSF47226">
    <property type="entry name" value="Histidine-containing phosphotransfer domain, HPT domain"/>
    <property type="match status" value="1"/>
</dbReference>
<comment type="caution">
    <text evidence="16">The sequence shown here is derived from an EMBL/GenBank/DDBJ whole genome shotgun (WGS) entry which is preliminary data.</text>
</comment>
<dbReference type="InterPro" id="IPR036890">
    <property type="entry name" value="HATPase_C_sf"/>
</dbReference>
<reference evidence="16 17" key="2">
    <citation type="submission" date="2020-08" db="EMBL/GenBank/DDBJ databases">
        <title>Stappia taiwanensis sp. nov., isolated from a coastal thermal spring.</title>
        <authorList>
            <person name="Kampfer P."/>
        </authorList>
    </citation>
    <scope>NUCLEOTIDE SEQUENCE [LARGE SCALE GENOMIC DNA]</scope>
    <source>
        <strain evidence="16 17">DSM 23284</strain>
    </source>
</reference>
<dbReference type="Gene3D" id="3.40.50.2300">
    <property type="match status" value="1"/>
</dbReference>
<dbReference type="SMART" id="SM00448">
    <property type="entry name" value="REC"/>
    <property type="match status" value="1"/>
</dbReference>
<dbReference type="Pfam" id="PF02895">
    <property type="entry name" value="H-kinase_dim"/>
    <property type="match status" value="1"/>
</dbReference>
<keyword evidence="6 16" id="KW-0418">Kinase</keyword>
<dbReference type="InterPro" id="IPR036061">
    <property type="entry name" value="CheW-like_dom_sf"/>
</dbReference>
<sequence>MDDLLSEFLTETNESLDVVDVELVKFEQEPNNEKILDNIFRLVHTIKGTCGFLGLPRLEALAHAAETLMGKFRDGAPVTEEAVSLILISIDRIKEILADLETAGGAEPEGSDDDLISQLERLSLSARTGAEAEAEAEADAGPDVTTGELVEQVLERPLRPGEVSLDDLERAFREAECEVELPVEAPAGEPAAEAQDDAPPPLTVKAGAARKATTEAKGLEKAEKENKSGSSVSSQSIRVAVETLEHLMTMVSELVLTRNQLLEIVRRHEDSEFKVPLQRLSNVTAELQEGVMKTRMQPIGNAWQKLPRIVRDLSQELDKPIELEMVGAETELDRQVLELIKDPLTHMIRNSADHGLEMPSDRRAVGKPEKGTITLSAYHEGGHIIIEVKDDGRGIDVERVKSKVLERGLASEAELEKMTDQQIHKFIFHAGFSTATNVTSVSGRGVGMDVVRNNVELIGGSIDLRSTAGQGSSFIIKIPLTLAIVSALIVEAGGDRYAIPQLSVVELVRVQNNSEHRIERIKDTPVLRLRNKLLPLVHMSYLLGADDTDVNSELESDTGFIVVMQVGNQTFGVVVDGVFHTEEIVVKPMSSMLRNLTMFSGNTILGDGAVIMIIDPNGVASAMASHASSVVAEGERKEVEEAIAAAIDGQSSVSMLLFRAGSSEPKAVPLSLVTRLEEFEVSKIEHSNGRDLVQYRGALMPLVYIDPAQTRRSEGTQPMLVFSDAGRSMGLVVDEIVDIVEDRMNIEVGSDRAGILGSAVIKEKATEVIDLGYYLPQAFEDWFMRKEMDIAALTKKVLLVDDSAFFRNMLTPVLKAAGYDVTACQSAQQAFELLENGDTFHAIVSDIEMPDINGFEFCEALRRDPRFRKVPVLALSAVVSPASIERGRQAGFDDYVAKFDRPGLIASLKDMFSGELGIAA</sequence>
<dbReference type="GO" id="GO:0006935">
    <property type="term" value="P:chemotaxis"/>
    <property type="evidence" value="ECO:0007669"/>
    <property type="project" value="InterPro"/>
</dbReference>
<dbReference type="RefSeq" id="WP_181760740.1">
    <property type="nucleotide sequence ID" value="NZ_BMCR01000010.1"/>
</dbReference>
<reference evidence="16 17" key="1">
    <citation type="submission" date="2020-07" db="EMBL/GenBank/DDBJ databases">
        <authorList>
            <person name="Li M."/>
        </authorList>
    </citation>
    <scope>NUCLEOTIDE SEQUENCE [LARGE SCALE GENOMIC DNA]</scope>
    <source>
        <strain evidence="16 17">DSM 23284</strain>
    </source>
</reference>
<evidence type="ECO:0000256" key="5">
    <source>
        <dbReference type="ARBA" id="ARBA00022679"/>
    </source>
</evidence>
<dbReference type="Pfam" id="PF01627">
    <property type="entry name" value="Hpt"/>
    <property type="match status" value="1"/>
</dbReference>
<feature type="domain" description="CheW-like" evidence="14">
    <location>
        <begin position="484"/>
        <end position="625"/>
    </location>
</feature>
<dbReference type="PROSITE" id="PS50894">
    <property type="entry name" value="HPT"/>
    <property type="match status" value="1"/>
</dbReference>
<dbReference type="GO" id="GO:0005737">
    <property type="term" value="C:cytoplasm"/>
    <property type="evidence" value="ECO:0007669"/>
    <property type="project" value="InterPro"/>
</dbReference>
<dbReference type="InterPro" id="IPR005467">
    <property type="entry name" value="His_kinase_dom"/>
</dbReference>
<dbReference type="InterPro" id="IPR004105">
    <property type="entry name" value="CheA-like_dim"/>
</dbReference>
<dbReference type="SUPFAM" id="SSF55874">
    <property type="entry name" value="ATPase domain of HSP90 chaperone/DNA topoisomerase II/histidine kinase"/>
    <property type="match status" value="1"/>
</dbReference>
<dbReference type="GO" id="GO:0000155">
    <property type="term" value="F:phosphorelay sensor kinase activity"/>
    <property type="evidence" value="ECO:0007669"/>
    <property type="project" value="InterPro"/>
</dbReference>
<dbReference type="CDD" id="cd00088">
    <property type="entry name" value="HPT"/>
    <property type="match status" value="1"/>
</dbReference>
<dbReference type="SUPFAM" id="SSF47384">
    <property type="entry name" value="Homodimeric domain of signal transducing histidine kinase"/>
    <property type="match status" value="1"/>
</dbReference>
<evidence type="ECO:0000259" key="15">
    <source>
        <dbReference type="PROSITE" id="PS50894"/>
    </source>
</evidence>
<feature type="domain" description="CheW-like" evidence="14">
    <location>
        <begin position="652"/>
        <end position="780"/>
    </location>
</feature>
<dbReference type="Proteomes" id="UP000559404">
    <property type="component" value="Unassembled WGS sequence"/>
</dbReference>
<dbReference type="SUPFAM" id="SSF52172">
    <property type="entry name" value="CheY-like"/>
    <property type="match status" value="1"/>
</dbReference>
<keyword evidence="5" id="KW-0808">Transferase</keyword>
<dbReference type="SMART" id="SM00073">
    <property type="entry name" value="HPT"/>
    <property type="match status" value="1"/>
</dbReference>
<dbReference type="FunFam" id="3.30.565.10:FF:000016">
    <property type="entry name" value="Chemotaxis protein CheA, putative"/>
    <property type="match status" value="1"/>
</dbReference>
<evidence type="ECO:0000256" key="7">
    <source>
        <dbReference type="ARBA" id="ARBA00023012"/>
    </source>
</evidence>
<organism evidence="16 17">
    <name type="scientific">Stappia taiwanensis</name>
    <dbReference type="NCBI Taxonomy" id="992267"/>
    <lineage>
        <taxon>Bacteria</taxon>
        <taxon>Pseudomonadati</taxon>
        <taxon>Pseudomonadota</taxon>
        <taxon>Alphaproteobacteria</taxon>
        <taxon>Hyphomicrobiales</taxon>
        <taxon>Stappiaceae</taxon>
        <taxon>Stappia</taxon>
    </lineage>
</organism>
<dbReference type="InterPro" id="IPR001789">
    <property type="entry name" value="Sig_transdc_resp-reg_receiver"/>
</dbReference>
<accession>A0A838XVA5</accession>
<dbReference type="Gene3D" id="1.20.120.160">
    <property type="entry name" value="HPT domain"/>
    <property type="match status" value="1"/>
</dbReference>
<dbReference type="InterPro" id="IPR037006">
    <property type="entry name" value="CheA-like_homodim_sf"/>
</dbReference>
<dbReference type="InterPro" id="IPR051315">
    <property type="entry name" value="Bact_Chemotaxis_CheA"/>
</dbReference>
<comment type="function">
    <text evidence="8">Involved in the transmission of sensory signals from the chemoreceptors to the flagellar motors. CheA is autophosphorylated; it can transfer its phosphate group to either CheB or CheY.</text>
</comment>
<dbReference type="CDD" id="cd16916">
    <property type="entry name" value="HATPase_CheA-like"/>
    <property type="match status" value="1"/>
</dbReference>
<comment type="catalytic activity">
    <reaction evidence="1">
        <text>ATP + protein L-histidine = ADP + protein N-phospho-L-histidine.</text>
        <dbReference type="EC" id="2.7.13.3"/>
    </reaction>
</comment>
<evidence type="ECO:0000256" key="8">
    <source>
        <dbReference type="ARBA" id="ARBA00035100"/>
    </source>
</evidence>
<dbReference type="InterPro" id="IPR011006">
    <property type="entry name" value="CheY-like_superfamily"/>
</dbReference>
<evidence type="ECO:0000256" key="6">
    <source>
        <dbReference type="ARBA" id="ARBA00022777"/>
    </source>
</evidence>
<dbReference type="Gene3D" id="3.30.565.10">
    <property type="entry name" value="Histidine kinase-like ATPase, C-terminal domain"/>
    <property type="match status" value="1"/>
</dbReference>
<keyword evidence="7" id="KW-0902">Two-component regulatory system</keyword>
<dbReference type="PROSITE" id="PS50851">
    <property type="entry name" value="CHEW"/>
    <property type="match status" value="2"/>
</dbReference>
<dbReference type="InterPro" id="IPR002545">
    <property type="entry name" value="CheW-lke_dom"/>
</dbReference>
<dbReference type="InterPro" id="IPR036641">
    <property type="entry name" value="HPT_dom_sf"/>
</dbReference>
<dbReference type="SMART" id="SM00387">
    <property type="entry name" value="HATPase_c"/>
    <property type="match status" value="1"/>
</dbReference>
<dbReference type="SMART" id="SM01231">
    <property type="entry name" value="H-kinase_dim"/>
    <property type="match status" value="1"/>
</dbReference>
<feature type="region of interest" description="Disordered" evidence="11">
    <location>
        <begin position="189"/>
        <end position="235"/>
    </location>
</feature>
<evidence type="ECO:0000259" key="13">
    <source>
        <dbReference type="PROSITE" id="PS50110"/>
    </source>
</evidence>
<dbReference type="InterPro" id="IPR004358">
    <property type="entry name" value="Sig_transdc_His_kin-like_C"/>
</dbReference>
<dbReference type="PANTHER" id="PTHR43395:SF1">
    <property type="entry name" value="CHEMOTAXIS PROTEIN CHEA"/>
    <property type="match status" value="1"/>
</dbReference>
<evidence type="ECO:0000313" key="17">
    <source>
        <dbReference type="Proteomes" id="UP000559404"/>
    </source>
</evidence>
<feature type="compositionally biased region" description="Basic and acidic residues" evidence="11">
    <location>
        <begin position="212"/>
        <end position="227"/>
    </location>
</feature>
<keyword evidence="17" id="KW-1185">Reference proteome</keyword>
<dbReference type="InterPro" id="IPR008207">
    <property type="entry name" value="Sig_transdc_His_kin_Hpt_dom"/>
</dbReference>
<dbReference type="EC" id="2.7.13.3" evidence="2"/>
<dbReference type="Pfam" id="PF00072">
    <property type="entry name" value="Response_reg"/>
    <property type="match status" value="1"/>
</dbReference>
<feature type="domain" description="Response regulatory" evidence="13">
    <location>
        <begin position="796"/>
        <end position="913"/>
    </location>
</feature>
<proteinExistence type="predicted"/>
<dbReference type="Pfam" id="PF02518">
    <property type="entry name" value="HATPase_c"/>
    <property type="match status" value="1"/>
</dbReference>
<dbReference type="PRINTS" id="PR00344">
    <property type="entry name" value="BCTRLSENSOR"/>
</dbReference>
<dbReference type="Gene3D" id="2.30.30.40">
    <property type="entry name" value="SH3 Domains"/>
    <property type="match status" value="1"/>
</dbReference>
<dbReference type="PANTHER" id="PTHR43395">
    <property type="entry name" value="SENSOR HISTIDINE KINASE CHEA"/>
    <property type="match status" value="1"/>
</dbReference>
<keyword evidence="4 10" id="KW-0597">Phosphoprotein</keyword>
<dbReference type="SMART" id="SM00260">
    <property type="entry name" value="CheW"/>
    <property type="match status" value="1"/>
</dbReference>